<reference evidence="2" key="1">
    <citation type="submission" date="2009-10" db="EMBL/GenBank/DDBJ databases">
        <authorList>
            <person name="Weinstock G."/>
            <person name="Sodergren E."/>
            <person name="Clifton S."/>
            <person name="Fulton L."/>
            <person name="Fulton B."/>
            <person name="Courtney L."/>
            <person name="Fronick C."/>
            <person name="Harrison M."/>
            <person name="Strong C."/>
            <person name="Farmer C."/>
            <person name="Delahaunty K."/>
            <person name="Markovic C."/>
            <person name="Hall O."/>
            <person name="Minx P."/>
            <person name="Tomlinson C."/>
            <person name="Mitreva M."/>
            <person name="Nelson J."/>
            <person name="Hou S."/>
            <person name="Wollam A."/>
            <person name="Pepin K.H."/>
            <person name="Johnson M."/>
            <person name="Bhonagiri V."/>
            <person name="Nash W.E."/>
            <person name="Warren W."/>
            <person name="Chinwalla A."/>
            <person name="Mardis E.R."/>
            <person name="Wilson R.K."/>
        </authorList>
    </citation>
    <scope>NUCLEOTIDE SEQUENCE [LARGE SCALE GENOMIC DNA]</scope>
    <source>
        <strain evidence="2">ATCC 700122</strain>
    </source>
</reference>
<evidence type="ECO:0000256" key="1">
    <source>
        <dbReference type="SAM" id="MobiDB-lite"/>
    </source>
</evidence>
<organism evidence="2 3">
    <name type="scientific">Slackia exigua (strain ATCC 700122 / DSM 15923 / CIP 105133 / JCM 11022 / KCTC 5966 / S-7)</name>
    <dbReference type="NCBI Taxonomy" id="649764"/>
    <lineage>
        <taxon>Bacteria</taxon>
        <taxon>Bacillati</taxon>
        <taxon>Actinomycetota</taxon>
        <taxon>Coriobacteriia</taxon>
        <taxon>Eggerthellales</taxon>
        <taxon>Eggerthellaceae</taxon>
        <taxon>Slackia</taxon>
    </lineage>
</organism>
<protein>
    <submittedName>
        <fullName evidence="2">Uncharacterized protein</fullName>
    </submittedName>
</protein>
<feature type="region of interest" description="Disordered" evidence="1">
    <location>
        <begin position="1"/>
        <end position="63"/>
    </location>
</feature>
<dbReference type="HOGENOM" id="CLU_2883533_0_0_11"/>
<comment type="caution">
    <text evidence="2">The sequence shown here is derived from an EMBL/GenBank/DDBJ whole genome shotgun (WGS) entry which is preliminary data.</text>
</comment>
<sequence length="63" mass="6866">MFQTFSLRHEDDRASTGRFARERADAASAQAATPRRADPLRRARGCGVSPGGHASRRPCAVVR</sequence>
<evidence type="ECO:0000313" key="3">
    <source>
        <dbReference type="Proteomes" id="UP000006001"/>
    </source>
</evidence>
<feature type="compositionally biased region" description="Basic and acidic residues" evidence="1">
    <location>
        <begin position="7"/>
        <end position="25"/>
    </location>
</feature>
<gene>
    <name evidence="2" type="ORF">HMPREF0762_00756</name>
</gene>
<dbReference type="Proteomes" id="UP000006001">
    <property type="component" value="Unassembled WGS sequence"/>
</dbReference>
<name>D0WG06_SLAES</name>
<evidence type="ECO:0000313" key="2">
    <source>
        <dbReference type="EMBL" id="EEZ61419.1"/>
    </source>
</evidence>
<dbReference type="AlphaFoldDB" id="D0WG06"/>
<keyword evidence="3" id="KW-1185">Reference proteome</keyword>
<dbReference type="EMBL" id="ACUX02000006">
    <property type="protein sequence ID" value="EEZ61419.1"/>
    <property type="molecule type" value="Genomic_DNA"/>
</dbReference>
<proteinExistence type="predicted"/>
<dbReference type="STRING" id="649764.HMPREF0762_00756"/>
<accession>D0WG06</accession>